<dbReference type="AlphaFoldDB" id="A0A1N6E2V4"/>
<keyword evidence="1" id="KW-0472">Membrane</keyword>
<reference evidence="3" key="1">
    <citation type="submission" date="2016-11" db="EMBL/GenBank/DDBJ databases">
        <authorList>
            <person name="Varghese N."/>
            <person name="Submissions S."/>
        </authorList>
    </citation>
    <scope>NUCLEOTIDE SEQUENCE [LARGE SCALE GENOMIC DNA]</scope>
    <source>
        <strain evidence="3">DSM 8595</strain>
    </source>
</reference>
<protein>
    <submittedName>
        <fullName evidence="2">Uncharacterized protein</fullName>
    </submittedName>
</protein>
<keyword evidence="1" id="KW-0812">Transmembrane</keyword>
<dbReference type="Proteomes" id="UP000184699">
    <property type="component" value="Unassembled WGS sequence"/>
</dbReference>
<keyword evidence="3" id="KW-1185">Reference proteome</keyword>
<sequence>MDPFSLIAAVEAAGYFAEVVYAIVQVIRSMALSNLERGYFC</sequence>
<evidence type="ECO:0000313" key="2">
    <source>
        <dbReference type="EMBL" id="SIN77385.1"/>
    </source>
</evidence>
<gene>
    <name evidence="2" type="ORF">SAMN05443544_1025</name>
</gene>
<proteinExistence type="predicted"/>
<dbReference type="EMBL" id="FSRJ01000001">
    <property type="protein sequence ID" value="SIN77385.1"/>
    <property type="molecule type" value="Genomic_DNA"/>
</dbReference>
<evidence type="ECO:0000256" key="1">
    <source>
        <dbReference type="SAM" id="Phobius"/>
    </source>
</evidence>
<name>A0A1N6E2V4_9MICO</name>
<keyword evidence="1" id="KW-1133">Transmembrane helix</keyword>
<feature type="transmembrane region" description="Helical" evidence="1">
    <location>
        <begin position="6"/>
        <end position="27"/>
    </location>
</feature>
<organism evidence="2 3">
    <name type="scientific">Agromyces cerinus subsp. cerinus</name>
    <dbReference type="NCBI Taxonomy" id="232089"/>
    <lineage>
        <taxon>Bacteria</taxon>
        <taxon>Bacillati</taxon>
        <taxon>Actinomycetota</taxon>
        <taxon>Actinomycetes</taxon>
        <taxon>Micrococcales</taxon>
        <taxon>Microbacteriaceae</taxon>
        <taxon>Agromyces</taxon>
    </lineage>
</organism>
<evidence type="ECO:0000313" key="3">
    <source>
        <dbReference type="Proteomes" id="UP000184699"/>
    </source>
</evidence>
<accession>A0A1N6E2V4</accession>